<gene>
    <name evidence="3" type="ORF">SAMN05660462_01817</name>
</gene>
<dbReference type="InterPro" id="IPR002508">
    <property type="entry name" value="MurNAc-LAA_cat"/>
</dbReference>
<dbReference type="InterPro" id="IPR012854">
    <property type="entry name" value="Cu_amine_oxidase-like_N"/>
</dbReference>
<dbReference type="Pfam" id="PF01520">
    <property type="entry name" value="Amidase_3"/>
    <property type="match status" value="1"/>
</dbReference>
<dbReference type="SMART" id="SM00646">
    <property type="entry name" value="Ami_3"/>
    <property type="match status" value="1"/>
</dbReference>
<dbReference type="Proteomes" id="UP000198625">
    <property type="component" value="Unassembled WGS sequence"/>
</dbReference>
<evidence type="ECO:0000313" key="3">
    <source>
        <dbReference type="EMBL" id="SDZ08831.1"/>
    </source>
</evidence>
<keyword evidence="4" id="KW-1185">Reference proteome</keyword>
<reference evidence="3 4" key="1">
    <citation type="submission" date="2016-10" db="EMBL/GenBank/DDBJ databases">
        <authorList>
            <person name="de Groot N.N."/>
        </authorList>
    </citation>
    <scope>NUCLEOTIDE SEQUENCE [LARGE SCALE GENOMIC DNA]</scope>
    <source>
        <strain evidence="3 4">DSM 21650</strain>
    </source>
</reference>
<dbReference type="Gene3D" id="2.60.40.3500">
    <property type="match status" value="1"/>
</dbReference>
<dbReference type="InterPro" id="IPR050695">
    <property type="entry name" value="N-acetylmuramoyl_amidase_3"/>
</dbReference>
<proteinExistence type="predicted"/>
<feature type="domain" description="MurNAc-LAA" evidence="2">
    <location>
        <begin position="559"/>
        <end position="676"/>
    </location>
</feature>
<dbReference type="GO" id="GO:0009253">
    <property type="term" value="P:peptidoglycan catabolic process"/>
    <property type="evidence" value="ECO:0007669"/>
    <property type="project" value="InterPro"/>
</dbReference>
<dbReference type="CDD" id="cd02696">
    <property type="entry name" value="MurNAc-LAA"/>
    <property type="match status" value="1"/>
</dbReference>
<dbReference type="EMBL" id="FNQE01000018">
    <property type="protein sequence ID" value="SDZ08831.1"/>
    <property type="molecule type" value="Genomic_DNA"/>
</dbReference>
<keyword evidence="1" id="KW-0378">Hydrolase</keyword>
<dbReference type="PANTHER" id="PTHR30404:SF0">
    <property type="entry name" value="N-ACETYLMURAMOYL-L-ALANINE AMIDASE AMIC"/>
    <property type="match status" value="1"/>
</dbReference>
<dbReference type="GO" id="GO:0008745">
    <property type="term" value="F:N-acetylmuramoyl-L-alanine amidase activity"/>
    <property type="evidence" value="ECO:0007669"/>
    <property type="project" value="InterPro"/>
</dbReference>
<dbReference type="Pfam" id="PF07833">
    <property type="entry name" value="Cu_amine_oxidN1"/>
    <property type="match status" value="1"/>
</dbReference>
<name>A0A1H3Q6M1_9FIRM</name>
<protein>
    <submittedName>
        <fullName evidence="3">N-acetylmuramoyl-L-alanine amidase</fullName>
    </submittedName>
</protein>
<sequence>MKKLIAVLMVFVMVIGVGNSVIAQTQQASMKVSINGKQVSVATANVTFNGAPIESDIPPMIVNDRILVPIRAIGNHLNADVGWNQESKEATIKTTNQEIILKVNSPMVLVNGVQKEIPYGIPAMLVNDARIMVPLRFVSEVLGCNVDWEQSTRTGIITTSTNEITGISVESSQDGNPKIILTTNAAIEYSERFMSEPDRLVIDINNSRLSISDKSIVDSNGLVHINVNKSPVKSVRLAQFSDNPQIIRLVIDLDGKIDYNIIASDDEKLVTISFLNNVKNISSKRINGRNAVVIENTEEAKYNMFRLSNPERVVIDILDSKLWTDSLQIDVDNEFIHRIRSSQFKPNNGSNNDKIVRVVLDIKEIEENANVMVDYRNKDIVVFVDDGNYKNIAYSNESKDEGIIEISLEKNRDYAIDYNEKSRHMEIKIDKDAVDIENGIMTINDENISSIIVDEEEEYKKITISFKGKIDYNLSSELDSSIIKILFKKIEENNGSKLIVIDAGHGGKDPGTTGPISKVKEKDLNLKVALKLDRKLRELGFRTILTRDKDEWIDLYERADIANRNDADAFVSIHFNSNKDKEIAGIQTYYCPAFSSEMKEGDNYPFAKAIHDAMLSGLNSKDKDIIKKPEFVVVRETKMVAVLLELGFVTNPAEEQLLITDAYHEKAAQAIANGIVKYFNEIGK</sequence>
<dbReference type="Gene3D" id="3.40.630.40">
    <property type="entry name" value="Zn-dependent exopeptidases"/>
    <property type="match status" value="1"/>
</dbReference>
<dbReference type="RefSeq" id="WP_091730123.1">
    <property type="nucleotide sequence ID" value="NZ_FNQE01000018.1"/>
</dbReference>
<dbReference type="SUPFAM" id="SSF55383">
    <property type="entry name" value="Copper amine oxidase, domain N"/>
    <property type="match status" value="1"/>
</dbReference>
<evidence type="ECO:0000256" key="1">
    <source>
        <dbReference type="ARBA" id="ARBA00022801"/>
    </source>
</evidence>
<organism evidence="3 4">
    <name type="scientific">Proteiniborus ethanoligenes</name>
    <dbReference type="NCBI Taxonomy" id="415015"/>
    <lineage>
        <taxon>Bacteria</taxon>
        <taxon>Bacillati</taxon>
        <taxon>Bacillota</taxon>
        <taxon>Clostridia</taxon>
        <taxon>Eubacteriales</taxon>
        <taxon>Proteiniborus</taxon>
    </lineage>
</organism>
<dbReference type="Gene3D" id="3.30.457.10">
    <property type="entry name" value="Copper amine oxidase-like, N-terminal domain"/>
    <property type="match status" value="1"/>
</dbReference>
<dbReference type="InterPro" id="IPR036582">
    <property type="entry name" value="Mao_N_sf"/>
</dbReference>
<dbReference type="OrthoDB" id="9806267at2"/>
<dbReference type="Pfam" id="PF11741">
    <property type="entry name" value="AMIN"/>
    <property type="match status" value="2"/>
</dbReference>
<dbReference type="SUPFAM" id="SSF53187">
    <property type="entry name" value="Zn-dependent exopeptidases"/>
    <property type="match status" value="1"/>
</dbReference>
<dbReference type="GO" id="GO:0030288">
    <property type="term" value="C:outer membrane-bounded periplasmic space"/>
    <property type="evidence" value="ECO:0007669"/>
    <property type="project" value="TreeGrafter"/>
</dbReference>
<evidence type="ECO:0000259" key="2">
    <source>
        <dbReference type="SMART" id="SM00646"/>
    </source>
</evidence>
<dbReference type="AlphaFoldDB" id="A0A1H3Q6M1"/>
<dbReference type="InterPro" id="IPR021731">
    <property type="entry name" value="AMIN_dom"/>
</dbReference>
<dbReference type="PANTHER" id="PTHR30404">
    <property type="entry name" value="N-ACETYLMURAMOYL-L-ALANINE AMIDASE"/>
    <property type="match status" value="1"/>
</dbReference>
<evidence type="ECO:0000313" key="4">
    <source>
        <dbReference type="Proteomes" id="UP000198625"/>
    </source>
</evidence>
<dbReference type="STRING" id="415015.SAMN05660462_01817"/>
<accession>A0A1H3Q6M1</accession>